<comment type="subunit">
    <text evidence="4 10">Homodimer.</text>
</comment>
<keyword evidence="7 10" id="KW-0408">Iron</keyword>
<dbReference type="PANTHER" id="PTHR43351">
    <property type="entry name" value="L(+)-TARTRATE DEHYDRATASE SUBUNIT BETA"/>
    <property type="match status" value="1"/>
</dbReference>
<proteinExistence type="inferred from homology"/>
<evidence type="ECO:0000313" key="14">
    <source>
        <dbReference type="Proteomes" id="UP000596827"/>
    </source>
</evidence>
<evidence type="ECO:0000256" key="1">
    <source>
        <dbReference type="ARBA" id="ARBA00000929"/>
    </source>
</evidence>
<dbReference type="GO" id="GO:0006091">
    <property type="term" value="P:generation of precursor metabolites and energy"/>
    <property type="evidence" value="ECO:0007669"/>
    <property type="project" value="InterPro"/>
</dbReference>
<dbReference type="Pfam" id="PF05681">
    <property type="entry name" value="Fumerase"/>
    <property type="match status" value="1"/>
</dbReference>
<dbReference type="GO" id="GO:0004333">
    <property type="term" value="F:fumarate hydratase activity"/>
    <property type="evidence" value="ECO:0007669"/>
    <property type="project" value="UniProtKB-UniRule"/>
</dbReference>
<evidence type="ECO:0000259" key="11">
    <source>
        <dbReference type="Pfam" id="PF05681"/>
    </source>
</evidence>
<evidence type="ECO:0000256" key="2">
    <source>
        <dbReference type="ARBA" id="ARBA00001966"/>
    </source>
</evidence>
<comment type="catalytic activity">
    <reaction evidence="1 10">
        <text>(S)-malate = fumarate + H2O</text>
        <dbReference type="Rhea" id="RHEA:12460"/>
        <dbReference type="ChEBI" id="CHEBI:15377"/>
        <dbReference type="ChEBI" id="CHEBI:15589"/>
        <dbReference type="ChEBI" id="CHEBI:29806"/>
        <dbReference type="EC" id="4.2.1.2"/>
    </reaction>
</comment>
<keyword evidence="6 10" id="KW-0479">Metal-binding</keyword>
<evidence type="ECO:0000256" key="3">
    <source>
        <dbReference type="ARBA" id="ARBA00008876"/>
    </source>
</evidence>
<keyword evidence="9 10" id="KW-0456">Lyase</keyword>
<dbReference type="EC" id="4.2.1.2" evidence="10"/>
<comment type="caution">
    <text evidence="13">The sequence shown here is derived from an EMBL/GenBank/DDBJ whole genome shotgun (WGS) entry which is preliminary data.</text>
</comment>
<dbReference type="Pfam" id="PF05683">
    <property type="entry name" value="Fumerase_C"/>
    <property type="match status" value="1"/>
</dbReference>
<feature type="domain" description="Fe-S hydro-lyase tartrate dehydratase alpha-type catalytic" evidence="11">
    <location>
        <begin position="12"/>
        <end position="290"/>
    </location>
</feature>
<sequence>MPTSIKYDDLVESVAAALQYISYYHTPDFIAHMAKAYEREQSPAARDAIAQILTNSKMSATGHRPLCQDTGIVNVFAKVGMDVRFEGFPAGFEDAINDGVRRGYNHPDNVLRASIVADPEFQRKNTQDNTPAVIHTQIVPGNTLDITVAAKGGGSENKSKMVMLNPSDSVVDWVLKTVPTMGAGWCPPGMLGIGIGGTAEKAVLLAKESLMGDLDMHELQAKAARGEKLSKVEEMRLEIFEKVNALGIGAQGLGGLTTVLDVKIALYPTHAAGKPVAMIPNCAATRHAHFTMTGEGPVYLDPPNPDLWPKLDWMPDAQKSRRVNLDTLTKEEIATWKSGETLLLNGKMLTGRDAAHKRIQDMLAKGEKLPVDFTNRVIYYVGPVDPVGDEVVGPAGPTTSTRMDKFTDMMLAQTGLIGMIGKSERGPEAIEAIRKHKAVYLMAVGGAAYLVSKAIKKSKVLGFADLGMEAIYEFDVVDMPVTVAVDATGTSVHTTGPAEWGKRIASGEFKKIPVAVA</sequence>
<dbReference type="Gene3D" id="3.20.130.10">
    <property type="entry name" value="Fe-S hydro-lyase, tartrate dehydratase beta-type, catalytic domain"/>
    <property type="match status" value="1"/>
</dbReference>
<dbReference type="InterPro" id="IPR004646">
    <property type="entry name" value="Fe-S_hydro-lyase_TtdA-typ_cat"/>
</dbReference>
<dbReference type="InterPro" id="IPR011167">
    <property type="entry name" value="Fe_dep_fumarate_hydratase"/>
</dbReference>
<reference evidence="13" key="1">
    <citation type="submission" date="2020-08" db="EMBL/GenBank/DDBJ databases">
        <title>Ramlibacter sp. GTP1 16S ribosomal RNA gene genome sequencing and assembly.</title>
        <authorList>
            <person name="Kang M."/>
        </authorList>
    </citation>
    <scope>NUCLEOTIDE SEQUENCE</scope>
    <source>
        <strain evidence="13">GTP1</strain>
    </source>
</reference>
<dbReference type="PIRSF" id="PIRSF001394">
    <property type="entry name" value="Fe_dep_fumar_hy"/>
    <property type="match status" value="1"/>
</dbReference>
<keyword evidence="8 10" id="KW-0411">Iron-sulfur</keyword>
<dbReference type="InterPro" id="IPR036660">
    <property type="entry name" value="Fe-S_hydroAse_TtdB_cat_sf"/>
</dbReference>
<evidence type="ECO:0000256" key="4">
    <source>
        <dbReference type="ARBA" id="ARBA00011738"/>
    </source>
</evidence>
<dbReference type="NCBIfam" id="TIGR00723">
    <property type="entry name" value="ttdB_fumA_fumB"/>
    <property type="match status" value="1"/>
</dbReference>
<organism evidence="13 14">
    <name type="scientific">Ramlibacter albus</name>
    <dbReference type="NCBI Taxonomy" id="2079448"/>
    <lineage>
        <taxon>Bacteria</taxon>
        <taxon>Pseudomonadati</taxon>
        <taxon>Pseudomonadota</taxon>
        <taxon>Betaproteobacteria</taxon>
        <taxon>Burkholderiales</taxon>
        <taxon>Comamonadaceae</taxon>
        <taxon>Ramlibacter</taxon>
    </lineage>
</organism>
<protein>
    <recommendedName>
        <fullName evidence="10">Fumarate hydratase class I</fullName>
        <ecNumber evidence="10">4.2.1.2</ecNumber>
    </recommendedName>
</protein>
<gene>
    <name evidence="13" type="ORF">H8R02_27840</name>
</gene>
<dbReference type="RefSeq" id="WP_187084923.1">
    <property type="nucleotide sequence ID" value="NZ_JACORU010000016.1"/>
</dbReference>
<comment type="similarity">
    <text evidence="3 10">Belongs to the class-I fumarase family.</text>
</comment>
<evidence type="ECO:0000256" key="5">
    <source>
        <dbReference type="ARBA" id="ARBA00022485"/>
    </source>
</evidence>
<accession>A0A923S554</accession>
<dbReference type="GO" id="GO:0046872">
    <property type="term" value="F:metal ion binding"/>
    <property type="evidence" value="ECO:0007669"/>
    <property type="project" value="UniProtKB-UniRule"/>
</dbReference>
<dbReference type="SUPFAM" id="SSF117457">
    <property type="entry name" value="FumA C-terminal domain-like"/>
    <property type="match status" value="1"/>
</dbReference>
<evidence type="ECO:0000256" key="8">
    <source>
        <dbReference type="ARBA" id="ARBA00023014"/>
    </source>
</evidence>
<evidence type="ECO:0000313" key="13">
    <source>
        <dbReference type="EMBL" id="MBC5768304.1"/>
    </source>
</evidence>
<evidence type="ECO:0000256" key="6">
    <source>
        <dbReference type="ARBA" id="ARBA00022723"/>
    </source>
</evidence>
<dbReference type="InterPro" id="IPR004647">
    <property type="entry name" value="Fe-S_hydro-lyase_TtdB-typ_cat"/>
</dbReference>
<keyword evidence="5 10" id="KW-0004">4Fe-4S</keyword>
<dbReference type="NCBIfam" id="TIGR00722">
    <property type="entry name" value="ttdA_fumA_fumB"/>
    <property type="match status" value="1"/>
</dbReference>
<dbReference type="AlphaFoldDB" id="A0A923S554"/>
<comment type="function">
    <text evidence="10">Catalyzes the reversible hydration of fumarate to (S)-malate.</text>
</comment>
<dbReference type="EMBL" id="JACORU010000016">
    <property type="protein sequence ID" value="MBC5768304.1"/>
    <property type="molecule type" value="Genomic_DNA"/>
</dbReference>
<evidence type="ECO:0000256" key="10">
    <source>
        <dbReference type="PIRNR" id="PIRNR001394"/>
    </source>
</evidence>
<dbReference type="GO" id="GO:0051539">
    <property type="term" value="F:4 iron, 4 sulfur cluster binding"/>
    <property type="evidence" value="ECO:0007669"/>
    <property type="project" value="UniProtKB-UniRule"/>
</dbReference>
<comment type="cofactor">
    <cofactor evidence="2 10">
        <name>[4Fe-4S] cluster</name>
        <dbReference type="ChEBI" id="CHEBI:49883"/>
    </cofactor>
</comment>
<dbReference type="Proteomes" id="UP000596827">
    <property type="component" value="Unassembled WGS sequence"/>
</dbReference>
<evidence type="ECO:0000256" key="9">
    <source>
        <dbReference type="ARBA" id="ARBA00023239"/>
    </source>
</evidence>
<keyword evidence="14" id="KW-1185">Reference proteome</keyword>
<feature type="domain" description="Fe-S hydro-lyase tartrate dehydratase beta-type catalytic" evidence="12">
    <location>
        <begin position="294"/>
        <end position="495"/>
    </location>
</feature>
<name>A0A923S554_9BURK</name>
<dbReference type="PANTHER" id="PTHR43351:SF2">
    <property type="entry name" value="L(+)-TARTRATE DEHYDRATASE SUBUNIT BETA-RELATED"/>
    <property type="match status" value="1"/>
</dbReference>
<evidence type="ECO:0000256" key="7">
    <source>
        <dbReference type="ARBA" id="ARBA00023004"/>
    </source>
</evidence>
<evidence type="ECO:0000259" key="12">
    <source>
        <dbReference type="Pfam" id="PF05683"/>
    </source>
</evidence>